<reference evidence="2" key="1">
    <citation type="submission" date="2023-04" db="EMBL/GenBank/DDBJ databases">
        <authorList>
            <person name="Vijverberg K."/>
            <person name="Xiong W."/>
            <person name="Schranz E."/>
        </authorList>
    </citation>
    <scope>NUCLEOTIDE SEQUENCE</scope>
</reference>
<dbReference type="Proteomes" id="UP001177003">
    <property type="component" value="Chromosome 0"/>
</dbReference>
<evidence type="ECO:0000313" key="3">
    <source>
        <dbReference type="Proteomes" id="UP001177003"/>
    </source>
</evidence>
<name>A0AA35URS2_LACSI</name>
<feature type="compositionally biased region" description="Low complexity" evidence="1">
    <location>
        <begin position="62"/>
        <end position="72"/>
    </location>
</feature>
<feature type="region of interest" description="Disordered" evidence="1">
    <location>
        <begin position="61"/>
        <end position="84"/>
    </location>
</feature>
<dbReference type="EMBL" id="OX465086">
    <property type="protein sequence ID" value="CAI9259221.1"/>
    <property type="molecule type" value="Genomic_DNA"/>
</dbReference>
<dbReference type="AlphaFoldDB" id="A0AA35URS2"/>
<gene>
    <name evidence="2" type="ORF">LSALG_LOCUS130</name>
</gene>
<organism evidence="2 3">
    <name type="scientific">Lactuca saligna</name>
    <name type="common">Willowleaf lettuce</name>
    <dbReference type="NCBI Taxonomy" id="75948"/>
    <lineage>
        <taxon>Eukaryota</taxon>
        <taxon>Viridiplantae</taxon>
        <taxon>Streptophyta</taxon>
        <taxon>Embryophyta</taxon>
        <taxon>Tracheophyta</taxon>
        <taxon>Spermatophyta</taxon>
        <taxon>Magnoliopsida</taxon>
        <taxon>eudicotyledons</taxon>
        <taxon>Gunneridae</taxon>
        <taxon>Pentapetalae</taxon>
        <taxon>asterids</taxon>
        <taxon>campanulids</taxon>
        <taxon>Asterales</taxon>
        <taxon>Asteraceae</taxon>
        <taxon>Cichorioideae</taxon>
        <taxon>Cichorieae</taxon>
        <taxon>Lactucinae</taxon>
        <taxon>Lactuca</taxon>
    </lineage>
</organism>
<protein>
    <submittedName>
        <fullName evidence="2">Uncharacterized protein</fullName>
    </submittedName>
</protein>
<evidence type="ECO:0000313" key="2">
    <source>
        <dbReference type="EMBL" id="CAI9259221.1"/>
    </source>
</evidence>
<sequence length="193" mass="20628">MKSDFMWHLHSVRKTEGWAQFSQMRPIAMAPAVAPRMPMYPPGGTGLGQHIFYGQAQPTFIPPQQGQQVQHPGGRRATGPGQQNQQPITLMQQQNVPDGSMSGIGGGGMVSVPYDMGGMALRDTGITQPIPIGALASALANASPTKQRTVYAAVVKHMETVAGTEVTSIKEEAVSMIRHPMDGDILLVSDIII</sequence>
<evidence type="ECO:0000256" key="1">
    <source>
        <dbReference type="SAM" id="MobiDB-lite"/>
    </source>
</evidence>
<proteinExistence type="predicted"/>
<keyword evidence="3" id="KW-1185">Reference proteome</keyword>
<accession>A0AA35URS2</accession>